<organism evidence="1 2">
    <name type="scientific">Parabacteroides merdae</name>
    <dbReference type="NCBI Taxonomy" id="46503"/>
    <lineage>
        <taxon>Bacteria</taxon>
        <taxon>Pseudomonadati</taxon>
        <taxon>Bacteroidota</taxon>
        <taxon>Bacteroidia</taxon>
        <taxon>Bacteroidales</taxon>
        <taxon>Tannerellaceae</taxon>
        <taxon>Parabacteroides</taxon>
    </lineage>
</organism>
<dbReference type="RefSeq" id="WP_155152741.1">
    <property type="nucleotide sequence ID" value="NZ_WNCS01000023.1"/>
</dbReference>
<protein>
    <submittedName>
        <fullName evidence="1">Uncharacterized protein</fullName>
    </submittedName>
</protein>
<dbReference type="EMBL" id="WNDA01000003">
    <property type="protein sequence ID" value="MTU68050.1"/>
    <property type="molecule type" value="Genomic_DNA"/>
</dbReference>
<name>A0AA43VZ97_9BACT</name>
<comment type="caution">
    <text evidence="1">The sequence shown here is derived from an EMBL/GenBank/DDBJ whole genome shotgun (WGS) entry which is preliminary data.</text>
</comment>
<evidence type="ECO:0000313" key="2">
    <source>
        <dbReference type="Proteomes" id="UP000448908"/>
    </source>
</evidence>
<sequence length="174" mass="19254">MMKRRTRHIICILCLLIAGIGYISAGTPRKVRADKYGVKESATVDLLPKKKLRDSGKVTFRCRISKYGDRCMLLAKVLKNDSAMHIVSPGVKFMLADGDSVVLKAERPRACCSEWADGRWYNAAFKLGEADIEKMKSSGMVSVSIYIPDGVVCRDIAPGKKDAVEKQLRSVEGK</sequence>
<evidence type="ECO:0000313" key="1">
    <source>
        <dbReference type="EMBL" id="MTU68050.1"/>
    </source>
</evidence>
<dbReference type="AlphaFoldDB" id="A0AA43VZ97"/>
<accession>A0AA43VZ97</accession>
<dbReference type="Proteomes" id="UP000448908">
    <property type="component" value="Unassembled WGS sequence"/>
</dbReference>
<proteinExistence type="predicted"/>
<gene>
    <name evidence="1" type="ORF">GMD92_02875</name>
</gene>
<reference evidence="1 2" key="1">
    <citation type="journal article" date="2019" name="Nat. Med.">
        <title>A library of human gut bacterial isolates paired with longitudinal multiomics data enables mechanistic microbiome research.</title>
        <authorList>
            <person name="Poyet M."/>
            <person name="Groussin M."/>
            <person name="Gibbons S.M."/>
            <person name="Avila-Pacheco J."/>
            <person name="Jiang X."/>
            <person name="Kearney S.M."/>
            <person name="Perrotta A.R."/>
            <person name="Berdy B."/>
            <person name="Zhao S."/>
            <person name="Lieberman T.D."/>
            <person name="Swanson P.K."/>
            <person name="Smith M."/>
            <person name="Roesemann S."/>
            <person name="Alexander J.E."/>
            <person name="Rich S.A."/>
            <person name="Livny J."/>
            <person name="Vlamakis H."/>
            <person name="Clish C."/>
            <person name="Bullock K."/>
            <person name="Deik A."/>
            <person name="Scott J."/>
            <person name="Pierce K.A."/>
            <person name="Xavier R.J."/>
            <person name="Alm E.J."/>
        </authorList>
    </citation>
    <scope>NUCLEOTIDE SEQUENCE [LARGE SCALE GENOMIC DNA]</scope>
    <source>
        <strain evidence="1 2">BIOML-A16</strain>
    </source>
</reference>